<name>A0A8D8RB96_9HEMI</name>
<feature type="compositionally biased region" description="Basic and acidic residues" evidence="1">
    <location>
        <begin position="747"/>
        <end position="759"/>
    </location>
</feature>
<evidence type="ECO:0000256" key="1">
    <source>
        <dbReference type="SAM" id="MobiDB-lite"/>
    </source>
</evidence>
<dbReference type="AlphaFoldDB" id="A0A8D8RB96"/>
<protein>
    <submittedName>
        <fullName evidence="3">Protein tincar</fullName>
    </submittedName>
</protein>
<feature type="transmembrane region" description="Helical" evidence="2">
    <location>
        <begin position="465"/>
        <end position="488"/>
    </location>
</feature>
<feature type="region of interest" description="Disordered" evidence="1">
    <location>
        <begin position="1105"/>
        <end position="1132"/>
    </location>
</feature>
<organism evidence="3">
    <name type="scientific">Cacopsylla melanoneura</name>
    <dbReference type="NCBI Taxonomy" id="428564"/>
    <lineage>
        <taxon>Eukaryota</taxon>
        <taxon>Metazoa</taxon>
        <taxon>Ecdysozoa</taxon>
        <taxon>Arthropoda</taxon>
        <taxon>Hexapoda</taxon>
        <taxon>Insecta</taxon>
        <taxon>Pterygota</taxon>
        <taxon>Neoptera</taxon>
        <taxon>Paraneoptera</taxon>
        <taxon>Hemiptera</taxon>
        <taxon>Sternorrhyncha</taxon>
        <taxon>Psylloidea</taxon>
        <taxon>Psyllidae</taxon>
        <taxon>Psyllinae</taxon>
        <taxon>Cacopsylla</taxon>
    </lineage>
</organism>
<feature type="compositionally biased region" description="Pro residues" evidence="1">
    <location>
        <begin position="713"/>
        <end position="729"/>
    </location>
</feature>
<feature type="transmembrane region" description="Helical" evidence="2">
    <location>
        <begin position="378"/>
        <end position="401"/>
    </location>
</feature>
<evidence type="ECO:0000256" key="2">
    <source>
        <dbReference type="SAM" id="Phobius"/>
    </source>
</evidence>
<feature type="region of interest" description="Disordered" evidence="1">
    <location>
        <begin position="682"/>
        <end position="843"/>
    </location>
</feature>
<feature type="transmembrane region" description="Helical" evidence="2">
    <location>
        <begin position="72"/>
        <end position="94"/>
    </location>
</feature>
<feature type="region of interest" description="Disordered" evidence="1">
    <location>
        <begin position="969"/>
        <end position="996"/>
    </location>
</feature>
<feature type="region of interest" description="Disordered" evidence="1">
    <location>
        <begin position="595"/>
        <end position="651"/>
    </location>
</feature>
<feature type="compositionally biased region" description="Polar residues" evidence="1">
    <location>
        <begin position="1119"/>
        <end position="1132"/>
    </location>
</feature>
<keyword evidence="2" id="KW-0472">Membrane</keyword>
<dbReference type="PANTHER" id="PTHR21579:SF20">
    <property type="entry name" value="PROTEIN TINCAR"/>
    <property type="match status" value="1"/>
</dbReference>
<dbReference type="PANTHER" id="PTHR21579">
    <property type="entry name" value="PROTEIN TINCAR"/>
    <property type="match status" value="1"/>
</dbReference>
<feature type="transmembrane region" description="Helical" evidence="2">
    <location>
        <begin position="317"/>
        <end position="337"/>
    </location>
</feature>
<keyword evidence="2" id="KW-0812">Transmembrane</keyword>
<feature type="compositionally biased region" description="Polar residues" evidence="1">
    <location>
        <begin position="975"/>
        <end position="987"/>
    </location>
</feature>
<reference evidence="3" key="1">
    <citation type="submission" date="2021-05" db="EMBL/GenBank/DDBJ databases">
        <authorList>
            <person name="Alioto T."/>
            <person name="Alioto T."/>
            <person name="Gomez Garrido J."/>
        </authorList>
    </citation>
    <scope>NUCLEOTIDE SEQUENCE</scope>
</reference>
<feature type="transmembrane region" description="Helical" evidence="2">
    <location>
        <begin position="173"/>
        <end position="194"/>
    </location>
</feature>
<feature type="compositionally biased region" description="Polar residues" evidence="1">
    <location>
        <begin position="35"/>
        <end position="49"/>
    </location>
</feature>
<feature type="transmembrane region" description="Helical" evidence="2">
    <location>
        <begin position="115"/>
        <end position="135"/>
    </location>
</feature>
<dbReference type="EMBL" id="HBUF01142334">
    <property type="protein sequence ID" value="CAG6646522.1"/>
    <property type="molecule type" value="Transcribed_RNA"/>
</dbReference>
<feature type="region of interest" description="Disordered" evidence="1">
    <location>
        <begin position="1"/>
        <end position="58"/>
    </location>
</feature>
<keyword evidence="2" id="KW-1133">Transmembrane helix</keyword>
<proteinExistence type="predicted"/>
<feature type="compositionally biased region" description="Polar residues" evidence="1">
    <location>
        <begin position="816"/>
        <end position="843"/>
    </location>
</feature>
<feature type="transmembrane region" description="Helical" evidence="2">
    <location>
        <begin position="431"/>
        <end position="453"/>
    </location>
</feature>
<feature type="transmembrane region" description="Helical" evidence="2">
    <location>
        <begin position="285"/>
        <end position="305"/>
    </location>
</feature>
<feature type="compositionally biased region" description="Low complexity" evidence="1">
    <location>
        <begin position="763"/>
        <end position="785"/>
    </location>
</feature>
<feature type="compositionally biased region" description="Polar residues" evidence="1">
    <location>
        <begin position="786"/>
        <end position="806"/>
    </location>
</feature>
<feature type="compositionally biased region" description="Polar residues" evidence="1">
    <location>
        <begin position="7"/>
        <end position="17"/>
    </location>
</feature>
<dbReference type="InterPro" id="IPR053291">
    <property type="entry name" value="Ommatidial_diff-associated"/>
</dbReference>
<accession>A0A8D8RB96</accession>
<sequence length="1132" mass="123755">MSLGGSLMNQDSSTPSKNGKKVQITATRPSPPKTLENQPTGNGSTSSHPQPRPQQKRKSSCLRSHLNSLWSLWYGICITCLNIYIALQCTKRFLDYIELAWPIALTPPKSELHAYIILTGTATVLLPFFLATTVFKIGNLANDGFKIGQTLSTCSFDPTSTVRLVSPSVCRAFWKHSGPTCVILHIVIALCLLLPKLMMEARLIQAGFLSKDYIWKTDLDFLISGSDRMVVLSFITGSNSTSGSLAGHNNSATAAAGLFKPRSLPLTAAPGLPGQDVVLRDEQHVWGSISIEFLNYALALFVYAIRYPSVYWNTNKWFGTLFSLQLLVNGYHTLLSYTGISILYKIHVLGPTEVLPHLQHRLGKFQSKFGTPFVLDRYVTLALFLMTVFLVLSSSLVLYLYGYGRLTAFLNREKARRVIKLRSQAAQGYGYFTHCAALCCLLAISVCQAPLLYDLILVYRASLDAAILACVLGTILHLFLWVLLWLILTIKQHWVFKVRVTIGRATVRNARSIKLVTDVDLVTSSIDDPSAPLLVVGNGRTYAVAGVSPKRHIMNVIQKNAMEMRARTSNGNGECSGNGNSKVPVDDTEEQIYWLRPKSRSPPKGSPDSSDEKVGWFSKRSGKDQSGDKNAKKKKKKSSGVGSDEGEDDGDYARLRELPAMIVPDQSDDTASEDTKLLDRVGTLERELLVPPNDPSPLLTPEPLGGSTDDLDLPPPPPTPPLPSPPPPLNNIHYMDNQQSLSANFLRRTDSGMPHDDNITPRGSDSSESGSGTSPPNSNNSDTSGVHSNSSRDSAGQRTLRSTSVDNLARGDQEKQQPNWRSFSLQRGMQPPTSQTYGVSLSQQSPQPIYSGVKITPTGPILMNGGVPQMMNGNPHQMMNGNPHQMMNGPQMPLGVAQSIYGSIPPTMQPIYGNASIYKPQQIYASTNKTPVITEGVEDTTVVIMRKPPATAPTPSSTEHLTPQVKVIGGRDNFGRSTNMKMTSFTDSDSKPGSDRMSATLPHFPTQSSAAYSAYSQHCLTMPAQHGSNAPPSPAPADRLPLFPNSSCNSFPRPHSSIPSHHNGVKLFNQNPYTRRHVQFSDGTKVPNHQHHTFPQLPNLTINYASPGNLPNHDKGSTRDSANFSMTSNEST</sequence>
<feature type="compositionally biased region" description="Basic and acidic residues" evidence="1">
    <location>
        <begin position="621"/>
        <end position="630"/>
    </location>
</feature>
<evidence type="ECO:0000313" key="3">
    <source>
        <dbReference type="EMBL" id="CAG6646522.1"/>
    </source>
</evidence>